<sequence length="386" mass="41040">MFSSSFVRSSGARIASRAARFESTAANAKASSGGSGGGFAMPLALISLGAAGYVYNDCQSKVGAMENQIDSLQLELSGKTNSAFVFIKPHACKGEPGKVEGLVEGKFKASGIRVTGKGEISAEQIDKNLFIDTHYGAIASKAVKLQPSELNVPDKGKKQFQAAFGESWDSAIAAGKVYNAKDGAEKLGLDSEGVNAEWSKLTSGKNLIKFGGGFYCGKVKDIYIMNGFYMSMRAAYCNPGEKIQWYTVSWPTDTLSWEDFRGDVLGATNPTAAPKGSIRRAILDEYKNLGLATKPNTGDNGVHASASPFEALAERVNWLGKSVEDDSFGKGLLAAGIPKELISKWSGDAQVSVKGETKDGQTMSVFDTLEDLNADTILDKVTKISK</sequence>
<dbReference type="KEGG" id="fcy:FRACYDRAFT_260637"/>
<keyword evidence="2" id="KW-1185">Reference proteome</keyword>
<protein>
    <recommendedName>
        <fullName evidence="3">Nucleoside-diphosphate kinase</fullName>
    </recommendedName>
</protein>
<name>A0A1E7FLD0_9STRA</name>
<dbReference type="InterPro" id="IPR036850">
    <property type="entry name" value="NDK-like_dom_sf"/>
</dbReference>
<dbReference type="InParanoid" id="A0A1E7FLD0"/>
<dbReference type="EMBL" id="KV784356">
    <property type="protein sequence ID" value="OEU18971.1"/>
    <property type="molecule type" value="Genomic_DNA"/>
</dbReference>
<evidence type="ECO:0000313" key="1">
    <source>
        <dbReference type="EMBL" id="OEU18971.1"/>
    </source>
</evidence>
<evidence type="ECO:0008006" key="3">
    <source>
        <dbReference type="Google" id="ProtNLM"/>
    </source>
</evidence>
<evidence type="ECO:0000313" key="2">
    <source>
        <dbReference type="Proteomes" id="UP000095751"/>
    </source>
</evidence>
<dbReference type="Gene3D" id="3.30.70.141">
    <property type="entry name" value="Nucleoside diphosphate kinase-like domain"/>
    <property type="match status" value="1"/>
</dbReference>
<dbReference type="Proteomes" id="UP000095751">
    <property type="component" value="Unassembled WGS sequence"/>
</dbReference>
<dbReference type="AlphaFoldDB" id="A0A1E7FLD0"/>
<accession>A0A1E7FLD0</accession>
<dbReference type="OrthoDB" id="2162449at2759"/>
<dbReference type="SUPFAM" id="SSF54919">
    <property type="entry name" value="Nucleoside diphosphate kinase, NDK"/>
    <property type="match status" value="1"/>
</dbReference>
<proteinExistence type="predicted"/>
<gene>
    <name evidence="1" type="ORF">FRACYDRAFT_260637</name>
</gene>
<organism evidence="1 2">
    <name type="scientific">Fragilariopsis cylindrus CCMP1102</name>
    <dbReference type="NCBI Taxonomy" id="635003"/>
    <lineage>
        <taxon>Eukaryota</taxon>
        <taxon>Sar</taxon>
        <taxon>Stramenopiles</taxon>
        <taxon>Ochrophyta</taxon>
        <taxon>Bacillariophyta</taxon>
        <taxon>Bacillariophyceae</taxon>
        <taxon>Bacillariophycidae</taxon>
        <taxon>Bacillariales</taxon>
        <taxon>Bacillariaceae</taxon>
        <taxon>Fragilariopsis</taxon>
    </lineage>
</organism>
<reference evidence="1 2" key="1">
    <citation type="submission" date="2016-09" db="EMBL/GenBank/DDBJ databases">
        <title>Extensive genetic diversity and differential bi-allelic expression allows diatom success in the polar Southern Ocean.</title>
        <authorList>
            <consortium name="DOE Joint Genome Institute"/>
            <person name="Mock T."/>
            <person name="Otillar R.P."/>
            <person name="Strauss J."/>
            <person name="Dupont C."/>
            <person name="Frickenhaus S."/>
            <person name="Maumus F."/>
            <person name="Mcmullan M."/>
            <person name="Sanges R."/>
            <person name="Schmutz J."/>
            <person name="Toseland A."/>
            <person name="Valas R."/>
            <person name="Veluchamy A."/>
            <person name="Ward B.J."/>
            <person name="Allen A."/>
            <person name="Barry K."/>
            <person name="Falciatore A."/>
            <person name="Ferrante M."/>
            <person name="Fortunato A.E."/>
            <person name="Gloeckner G."/>
            <person name="Gruber A."/>
            <person name="Hipkin R."/>
            <person name="Janech M."/>
            <person name="Kroth P."/>
            <person name="Leese F."/>
            <person name="Lindquist E."/>
            <person name="Lyon B.R."/>
            <person name="Martin J."/>
            <person name="Mayer C."/>
            <person name="Parker M."/>
            <person name="Quesneville H."/>
            <person name="Raymond J."/>
            <person name="Uhlig C."/>
            <person name="Valentin K.U."/>
            <person name="Worden A.Z."/>
            <person name="Armbrust E.V."/>
            <person name="Bowler C."/>
            <person name="Green B."/>
            <person name="Moulton V."/>
            <person name="Van Oosterhout C."/>
            <person name="Grigoriev I."/>
        </authorList>
    </citation>
    <scope>NUCLEOTIDE SEQUENCE [LARGE SCALE GENOMIC DNA]</scope>
    <source>
        <strain evidence="1 2">CCMP1102</strain>
    </source>
</reference>